<dbReference type="HOGENOM" id="CLU_081251_0_1_12"/>
<reference evidence="3 4" key="1">
    <citation type="journal article" date="2015" name="Stand. Genomic Sci.">
        <title>Complete genome sequence and description of Salinispira pacifica gen. nov., sp. nov., a novel spirochaete isolated form a hypersaline microbial mat.</title>
        <authorList>
            <person name="Ben Hania W."/>
            <person name="Joseph M."/>
            <person name="Schumann P."/>
            <person name="Bunk B."/>
            <person name="Fiebig A."/>
            <person name="Sproer C."/>
            <person name="Klenk H.P."/>
            <person name="Fardeau M.L."/>
            <person name="Spring S."/>
        </authorList>
    </citation>
    <scope>NUCLEOTIDE SEQUENCE [LARGE SCALE GENOMIC DNA]</scope>
    <source>
        <strain evidence="3 4">L21-RPul-D2</strain>
    </source>
</reference>
<proteinExistence type="predicted"/>
<name>V5WIK0_9SPIO</name>
<keyword evidence="1" id="KW-0378">Hydrolase</keyword>
<evidence type="ECO:0000256" key="2">
    <source>
        <dbReference type="SAM" id="MobiDB-lite"/>
    </source>
</evidence>
<dbReference type="GO" id="GO:0008664">
    <property type="term" value="F:RNA 2',3'-cyclic 3'-phosphodiesterase activity"/>
    <property type="evidence" value="ECO:0007669"/>
    <property type="project" value="InterPro"/>
</dbReference>
<dbReference type="Pfam" id="PF13563">
    <property type="entry name" value="2_5_RNA_ligase2"/>
    <property type="match status" value="1"/>
</dbReference>
<accession>V5WIK0</accession>
<evidence type="ECO:0000313" key="3">
    <source>
        <dbReference type="EMBL" id="AHC15608.1"/>
    </source>
</evidence>
<dbReference type="KEGG" id="slr:L21SP2_2247"/>
<protein>
    <recommendedName>
        <fullName evidence="5">RNA 2',3'-cyclic 3'-phosphodiesterase</fullName>
    </recommendedName>
</protein>
<evidence type="ECO:0008006" key="5">
    <source>
        <dbReference type="Google" id="ProtNLM"/>
    </source>
</evidence>
<gene>
    <name evidence="3" type="ORF">L21SP2_2247</name>
</gene>
<dbReference type="PATRIC" id="fig|1307761.3.peg.2240"/>
<dbReference type="SUPFAM" id="SSF55144">
    <property type="entry name" value="LigT-like"/>
    <property type="match status" value="1"/>
</dbReference>
<dbReference type="eggNOG" id="COG1514">
    <property type="taxonomic scope" value="Bacteria"/>
</dbReference>
<dbReference type="EMBL" id="CP006939">
    <property type="protein sequence ID" value="AHC15608.1"/>
    <property type="molecule type" value="Genomic_DNA"/>
</dbReference>
<evidence type="ECO:0000313" key="4">
    <source>
        <dbReference type="Proteomes" id="UP000018680"/>
    </source>
</evidence>
<dbReference type="GO" id="GO:0004113">
    <property type="term" value="F:2',3'-cyclic-nucleotide 3'-phosphodiesterase activity"/>
    <property type="evidence" value="ECO:0007669"/>
    <property type="project" value="InterPro"/>
</dbReference>
<dbReference type="PANTHER" id="PTHR35561">
    <property type="entry name" value="RNA 2',3'-CYCLIC PHOSPHODIESTERASE"/>
    <property type="match status" value="1"/>
</dbReference>
<dbReference type="AlphaFoldDB" id="V5WIK0"/>
<dbReference type="PANTHER" id="PTHR35561:SF1">
    <property type="entry name" value="RNA 2',3'-CYCLIC PHOSPHODIESTERASE"/>
    <property type="match status" value="1"/>
</dbReference>
<dbReference type="InterPro" id="IPR004175">
    <property type="entry name" value="RNA_CPDase"/>
</dbReference>
<sequence>MADLERTFFALVPRKASLDKLARLQSALAEADTEGVLRLVKRENLHLTLLFLGNMDTKRQTTAARILSRQSAPLSHPAVPSAIIPFPPGNRGRQSPRSLSLMLGGDSPEIKILHDSLEDACKSAGFQLEQRKFRPHITLAYMRKTAQAAHKKEFIRRIVETEPRLLGELGAVGWEPPVLYGSKPAKGGSIYRSISISS</sequence>
<keyword evidence="4" id="KW-1185">Reference proteome</keyword>
<dbReference type="InterPro" id="IPR009097">
    <property type="entry name" value="Cyclic_Pdiesterase"/>
</dbReference>
<organism evidence="3 4">
    <name type="scientific">Salinispira pacifica</name>
    <dbReference type="NCBI Taxonomy" id="1307761"/>
    <lineage>
        <taxon>Bacteria</taxon>
        <taxon>Pseudomonadati</taxon>
        <taxon>Spirochaetota</taxon>
        <taxon>Spirochaetia</taxon>
        <taxon>Spirochaetales</taxon>
        <taxon>Spirochaetaceae</taxon>
        <taxon>Salinispira</taxon>
    </lineage>
</organism>
<evidence type="ECO:0000256" key="1">
    <source>
        <dbReference type="ARBA" id="ARBA00022801"/>
    </source>
</evidence>
<dbReference type="Proteomes" id="UP000018680">
    <property type="component" value="Chromosome"/>
</dbReference>
<dbReference type="Gene3D" id="3.90.1140.10">
    <property type="entry name" value="Cyclic phosphodiesterase"/>
    <property type="match status" value="1"/>
</dbReference>
<dbReference type="NCBIfam" id="TIGR02258">
    <property type="entry name" value="2_5_ligase"/>
    <property type="match status" value="1"/>
</dbReference>
<dbReference type="RefSeq" id="WP_024268512.1">
    <property type="nucleotide sequence ID" value="NC_023035.1"/>
</dbReference>
<feature type="region of interest" description="Disordered" evidence="2">
    <location>
        <begin position="78"/>
        <end position="97"/>
    </location>
</feature>
<dbReference type="OrthoDB" id="9789350at2"/>